<dbReference type="InterPro" id="IPR013221">
    <property type="entry name" value="Mur_ligase_cen"/>
</dbReference>
<dbReference type="PANTHER" id="PTHR43024:SF1">
    <property type="entry name" value="UDP-N-ACETYLMURAMOYL-TRIPEPTIDE--D-ALANYL-D-ALANINE LIGASE"/>
    <property type="match status" value="1"/>
</dbReference>
<keyword evidence="7 10" id="KW-0573">Peptidoglycan synthesis</keyword>
<evidence type="ECO:0000256" key="5">
    <source>
        <dbReference type="ARBA" id="ARBA00022840"/>
    </source>
</evidence>
<dbReference type="HAMAP" id="MF_02019">
    <property type="entry name" value="MurF"/>
    <property type="match status" value="1"/>
</dbReference>
<dbReference type="EC" id="6.3.2.10" evidence="10 11"/>
<evidence type="ECO:0000259" key="12">
    <source>
        <dbReference type="Pfam" id="PF01225"/>
    </source>
</evidence>
<dbReference type="InterPro" id="IPR035911">
    <property type="entry name" value="MurE/MurF_N"/>
</dbReference>
<dbReference type="NCBIfam" id="TIGR01143">
    <property type="entry name" value="murF"/>
    <property type="match status" value="1"/>
</dbReference>
<dbReference type="Pfam" id="PF02875">
    <property type="entry name" value="Mur_ligase_C"/>
    <property type="match status" value="1"/>
</dbReference>
<organism evidence="15 16">
    <name type="scientific">Desulfurobacterium atlanticum</name>
    <dbReference type="NCBI Taxonomy" id="240169"/>
    <lineage>
        <taxon>Bacteria</taxon>
        <taxon>Pseudomonadati</taxon>
        <taxon>Aquificota</taxon>
        <taxon>Aquificia</taxon>
        <taxon>Desulfurobacteriales</taxon>
        <taxon>Desulfurobacteriaceae</taxon>
        <taxon>Desulfurobacterium</taxon>
    </lineage>
</organism>
<feature type="binding site" evidence="10">
    <location>
        <begin position="108"/>
        <end position="114"/>
    </location>
    <ligand>
        <name>ATP</name>
        <dbReference type="ChEBI" id="CHEBI:30616"/>
    </ligand>
</feature>
<dbReference type="InterPro" id="IPR051046">
    <property type="entry name" value="MurCDEF_CellWall_CoF430Synth"/>
</dbReference>
<dbReference type="GO" id="GO:0047480">
    <property type="term" value="F:UDP-N-acetylmuramoyl-tripeptide-D-alanyl-D-alanine ligase activity"/>
    <property type="evidence" value="ECO:0007669"/>
    <property type="project" value="UniProtKB-UniRule"/>
</dbReference>
<evidence type="ECO:0000256" key="11">
    <source>
        <dbReference type="RuleBase" id="RU004136"/>
    </source>
</evidence>
<dbReference type="OrthoDB" id="9801978at2"/>
<evidence type="ECO:0000313" key="16">
    <source>
        <dbReference type="Proteomes" id="UP000198405"/>
    </source>
</evidence>
<dbReference type="SUPFAM" id="SSF53623">
    <property type="entry name" value="MurD-like peptide ligases, catalytic domain"/>
    <property type="match status" value="1"/>
</dbReference>
<dbReference type="AlphaFoldDB" id="A0A238YF34"/>
<dbReference type="Pfam" id="PF08245">
    <property type="entry name" value="Mur_ligase_M"/>
    <property type="match status" value="1"/>
</dbReference>
<keyword evidence="8 10" id="KW-0131">Cell cycle</keyword>
<evidence type="ECO:0000259" key="13">
    <source>
        <dbReference type="Pfam" id="PF02875"/>
    </source>
</evidence>
<dbReference type="Gene3D" id="3.40.1190.10">
    <property type="entry name" value="Mur-like, catalytic domain"/>
    <property type="match status" value="1"/>
</dbReference>
<evidence type="ECO:0000259" key="14">
    <source>
        <dbReference type="Pfam" id="PF08245"/>
    </source>
</evidence>
<proteinExistence type="inferred from homology"/>
<dbReference type="EMBL" id="FZOB01000003">
    <property type="protein sequence ID" value="SNR69757.1"/>
    <property type="molecule type" value="Genomic_DNA"/>
</dbReference>
<dbReference type="Gene3D" id="3.40.1390.10">
    <property type="entry name" value="MurE/MurF, N-terminal domain"/>
    <property type="match status" value="1"/>
</dbReference>
<dbReference type="InterPro" id="IPR036565">
    <property type="entry name" value="Mur-like_cat_sf"/>
</dbReference>
<dbReference type="InterPro" id="IPR005863">
    <property type="entry name" value="UDP-N-AcMur_synth"/>
</dbReference>
<keyword evidence="5 10" id="KW-0067">ATP-binding</keyword>
<dbReference type="InterPro" id="IPR036615">
    <property type="entry name" value="Mur_ligase_C_dom_sf"/>
</dbReference>
<dbReference type="Gene3D" id="3.90.190.20">
    <property type="entry name" value="Mur ligase, C-terminal domain"/>
    <property type="match status" value="1"/>
</dbReference>
<dbReference type="RefSeq" id="WP_089322650.1">
    <property type="nucleotide sequence ID" value="NZ_FZOB01000003.1"/>
</dbReference>
<dbReference type="GO" id="GO:0008766">
    <property type="term" value="F:UDP-N-acetylmuramoylalanyl-D-glutamyl-2,6-diaminopimelate-D-alanyl-D-alanine ligase activity"/>
    <property type="evidence" value="ECO:0007669"/>
    <property type="project" value="RHEA"/>
</dbReference>
<keyword evidence="9 10" id="KW-0961">Cell wall biogenesis/degradation</keyword>
<protein>
    <recommendedName>
        <fullName evidence="10 11">UDP-N-acetylmuramoyl-tripeptide--D-alanyl-D-alanine ligase</fullName>
        <ecNumber evidence="10 11">6.3.2.10</ecNumber>
    </recommendedName>
    <alternativeName>
        <fullName evidence="10">D-alanyl-D-alanine-adding enzyme</fullName>
    </alternativeName>
</protein>
<feature type="domain" description="Mur ligase C-terminal" evidence="13">
    <location>
        <begin position="302"/>
        <end position="419"/>
    </location>
</feature>
<dbReference type="InterPro" id="IPR000713">
    <property type="entry name" value="Mur_ligase_N"/>
</dbReference>
<reference evidence="16" key="1">
    <citation type="submission" date="2017-06" db="EMBL/GenBank/DDBJ databases">
        <authorList>
            <person name="Varghese N."/>
            <person name="Submissions S."/>
        </authorList>
    </citation>
    <scope>NUCLEOTIDE SEQUENCE [LARGE SCALE GENOMIC DNA]</scope>
    <source>
        <strain evidence="16">DSM 15668</strain>
    </source>
</reference>
<feature type="domain" description="Mur ligase N-terminal catalytic" evidence="12">
    <location>
        <begin position="26"/>
        <end position="81"/>
    </location>
</feature>
<evidence type="ECO:0000256" key="8">
    <source>
        <dbReference type="ARBA" id="ARBA00023306"/>
    </source>
</evidence>
<dbReference type="Pfam" id="PF01225">
    <property type="entry name" value="Mur_ligase"/>
    <property type="match status" value="1"/>
</dbReference>
<name>A0A238YF34_9BACT</name>
<comment type="subcellular location">
    <subcellularLocation>
        <location evidence="10 11">Cytoplasm</location>
    </subcellularLocation>
</comment>
<gene>
    <name evidence="10" type="primary">murF</name>
    <name evidence="15" type="ORF">SAMN06265340_103103</name>
</gene>
<keyword evidence="6 10" id="KW-0133">Cell shape</keyword>
<evidence type="ECO:0000313" key="15">
    <source>
        <dbReference type="EMBL" id="SNR69757.1"/>
    </source>
</evidence>
<dbReference type="UniPathway" id="UPA00219"/>
<keyword evidence="4 10" id="KW-0547">Nucleotide-binding</keyword>
<dbReference type="GO" id="GO:0009252">
    <property type="term" value="P:peptidoglycan biosynthetic process"/>
    <property type="evidence" value="ECO:0007669"/>
    <property type="project" value="UniProtKB-UniRule"/>
</dbReference>
<comment type="pathway">
    <text evidence="10 11">Cell wall biogenesis; peptidoglycan biosynthesis.</text>
</comment>
<accession>A0A238YF34</accession>
<dbReference type="SUPFAM" id="SSF63418">
    <property type="entry name" value="MurE/MurF N-terminal domain"/>
    <property type="match status" value="1"/>
</dbReference>
<comment type="similarity">
    <text evidence="10">Belongs to the MurCDEF family. MurF subfamily.</text>
</comment>
<evidence type="ECO:0000256" key="4">
    <source>
        <dbReference type="ARBA" id="ARBA00022741"/>
    </source>
</evidence>
<evidence type="ECO:0000256" key="1">
    <source>
        <dbReference type="ARBA" id="ARBA00022490"/>
    </source>
</evidence>
<evidence type="ECO:0000256" key="7">
    <source>
        <dbReference type="ARBA" id="ARBA00022984"/>
    </source>
</evidence>
<feature type="domain" description="Mur ligase central" evidence="14">
    <location>
        <begin position="106"/>
        <end position="210"/>
    </location>
</feature>
<keyword evidence="16" id="KW-1185">Reference proteome</keyword>
<dbReference type="Proteomes" id="UP000198405">
    <property type="component" value="Unassembled WGS sequence"/>
</dbReference>
<evidence type="ECO:0000256" key="9">
    <source>
        <dbReference type="ARBA" id="ARBA00023316"/>
    </source>
</evidence>
<comment type="function">
    <text evidence="10 11">Involved in cell wall formation. Catalyzes the final step in the synthesis of UDP-N-acetylmuramoyl-pentapeptide, the precursor of murein.</text>
</comment>
<comment type="catalytic activity">
    <reaction evidence="10 11">
        <text>D-alanyl-D-alanine + UDP-N-acetyl-alpha-D-muramoyl-L-alanyl-gamma-D-glutamyl-meso-2,6-diaminopimelate + ATP = UDP-N-acetyl-alpha-D-muramoyl-L-alanyl-gamma-D-glutamyl-meso-2,6-diaminopimeloyl-D-alanyl-D-alanine + ADP + phosphate + H(+)</text>
        <dbReference type="Rhea" id="RHEA:28374"/>
        <dbReference type="ChEBI" id="CHEBI:15378"/>
        <dbReference type="ChEBI" id="CHEBI:30616"/>
        <dbReference type="ChEBI" id="CHEBI:43474"/>
        <dbReference type="ChEBI" id="CHEBI:57822"/>
        <dbReference type="ChEBI" id="CHEBI:61386"/>
        <dbReference type="ChEBI" id="CHEBI:83905"/>
        <dbReference type="ChEBI" id="CHEBI:456216"/>
        <dbReference type="EC" id="6.3.2.10"/>
    </reaction>
</comment>
<dbReference type="SUPFAM" id="SSF53244">
    <property type="entry name" value="MurD-like peptide ligases, peptide-binding domain"/>
    <property type="match status" value="1"/>
</dbReference>
<evidence type="ECO:0000256" key="10">
    <source>
        <dbReference type="HAMAP-Rule" id="MF_02019"/>
    </source>
</evidence>
<dbReference type="PANTHER" id="PTHR43024">
    <property type="entry name" value="UDP-N-ACETYLMURAMOYL-TRIPEPTIDE--D-ALANYL-D-ALANINE LIGASE"/>
    <property type="match status" value="1"/>
</dbReference>
<evidence type="ECO:0000256" key="2">
    <source>
        <dbReference type="ARBA" id="ARBA00022598"/>
    </source>
</evidence>
<dbReference type="InterPro" id="IPR004101">
    <property type="entry name" value="Mur_ligase_C"/>
</dbReference>
<dbReference type="GO" id="GO:0005524">
    <property type="term" value="F:ATP binding"/>
    <property type="evidence" value="ECO:0007669"/>
    <property type="project" value="UniProtKB-UniRule"/>
</dbReference>
<keyword evidence="3 10" id="KW-0132">Cell division</keyword>
<dbReference type="GO" id="GO:0008360">
    <property type="term" value="P:regulation of cell shape"/>
    <property type="evidence" value="ECO:0007669"/>
    <property type="project" value="UniProtKB-KW"/>
</dbReference>
<dbReference type="GO" id="GO:0051301">
    <property type="term" value="P:cell division"/>
    <property type="evidence" value="ECO:0007669"/>
    <property type="project" value="UniProtKB-KW"/>
</dbReference>
<sequence length="435" mass="48533">MITIKQLAEIVDGKLIVGEKNYSKKIEGFEFDSRKISEGKVFIPIKGSRDGHLFIKDAENKGAAATLVSKNIETNIAKIVVKDTSQSLIKLAQYKREKYRGKVIGITGSVGKTTTKELLKHTIGRFFSCEASIESYNNLLGVSYTLANLKNSDIHIQEIGTSAPGEIETLTNLAKPDIAILTTVSAAHLEGFKTFENLEEEKLSIFSKEAFPIAPIKYRERLKNGLFFGQGGDGEIININKEKNKTLFTVKILGETVKGTIKVPGKGIVNSVIITLLVGKLLGINLKELTEAIETFKPPKWRMEIERVGNITLIKDFYNANPESMKNAIEVLSQYTSPKVAILGEMLELGKFSEKLHKEIGEFLNTHHVEEAIFFGKNGLFYLNSFKGKGYHFEDRNEILSFIETFEFSGKTVLIKGSRGNRLEDVAEIIKKRYG</sequence>
<evidence type="ECO:0000256" key="3">
    <source>
        <dbReference type="ARBA" id="ARBA00022618"/>
    </source>
</evidence>
<dbReference type="GO" id="GO:0005737">
    <property type="term" value="C:cytoplasm"/>
    <property type="evidence" value="ECO:0007669"/>
    <property type="project" value="UniProtKB-SubCell"/>
</dbReference>
<keyword evidence="2 10" id="KW-0436">Ligase</keyword>
<keyword evidence="1 10" id="KW-0963">Cytoplasm</keyword>
<evidence type="ECO:0000256" key="6">
    <source>
        <dbReference type="ARBA" id="ARBA00022960"/>
    </source>
</evidence>
<dbReference type="GO" id="GO:0071555">
    <property type="term" value="P:cell wall organization"/>
    <property type="evidence" value="ECO:0007669"/>
    <property type="project" value="UniProtKB-KW"/>
</dbReference>